<gene>
    <name evidence="1" type="ORF">A2619_02485</name>
</gene>
<reference evidence="1 2" key="1">
    <citation type="journal article" date="2016" name="Nat. Commun.">
        <title>Thousands of microbial genomes shed light on interconnected biogeochemical processes in an aquifer system.</title>
        <authorList>
            <person name="Anantharaman K."/>
            <person name="Brown C.T."/>
            <person name="Hug L.A."/>
            <person name="Sharon I."/>
            <person name="Castelle C.J."/>
            <person name="Probst A.J."/>
            <person name="Thomas B.C."/>
            <person name="Singh A."/>
            <person name="Wilkins M.J."/>
            <person name="Karaoz U."/>
            <person name="Brodie E.L."/>
            <person name="Williams K.H."/>
            <person name="Hubbard S.S."/>
            <person name="Banfield J.F."/>
        </authorList>
    </citation>
    <scope>NUCLEOTIDE SEQUENCE [LARGE SCALE GENOMIC DNA]</scope>
</reference>
<evidence type="ECO:0000313" key="1">
    <source>
        <dbReference type="EMBL" id="OGC76565.1"/>
    </source>
</evidence>
<sequence length="146" mass="17541">MEEIIQEKISADHLLYVSLKYTKTCDVILNLILRWRKMIETSIDEILKHAKKKKKISSIPGNPAKKIEEIRKLFKKDKNFIEVIDMYEMFRKIEELRKERIGEFRKNVTLKVIYRGEEININLEQLKIYAEKLEKFISATKHFLLN</sequence>
<evidence type="ECO:0000313" key="2">
    <source>
        <dbReference type="Proteomes" id="UP000176815"/>
    </source>
</evidence>
<dbReference type="EMBL" id="MEWG01000040">
    <property type="protein sequence ID" value="OGC76565.1"/>
    <property type="molecule type" value="Genomic_DNA"/>
</dbReference>
<comment type="caution">
    <text evidence="1">The sequence shown here is derived from an EMBL/GenBank/DDBJ whole genome shotgun (WGS) entry which is preliminary data.</text>
</comment>
<accession>A0A1F4X4H4</accession>
<name>A0A1F4X4H4_UNCKA</name>
<dbReference type="AlphaFoldDB" id="A0A1F4X4H4"/>
<dbReference type="Proteomes" id="UP000176815">
    <property type="component" value="Unassembled WGS sequence"/>
</dbReference>
<protein>
    <submittedName>
        <fullName evidence="1">Uncharacterized protein</fullName>
    </submittedName>
</protein>
<proteinExistence type="predicted"/>
<organism evidence="1 2">
    <name type="scientific">candidate division WWE3 bacterium RIFOXYD1_FULL_39_9</name>
    <dbReference type="NCBI Taxonomy" id="1802649"/>
    <lineage>
        <taxon>Bacteria</taxon>
        <taxon>Katanobacteria</taxon>
    </lineage>
</organism>